<proteinExistence type="predicted"/>
<accession>A0ABV4YHS6</accession>
<dbReference type="Proteomes" id="UP001576776">
    <property type="component" value="Unassembled WGS sequence"/>
</dbReference>
<evidence type="ECO:0000313" key="2">
    <source>
        <dbReference type="Proteomes" id="UP001576776"/>
    </source>
</evidence>
<dbReference type="RefSeq" id="WP_413259803.1">
    <property type="nucleotide sequence ID" value="NZ_JBHFNS010000087.1"/>
</dbReference>
<keyword evidence="2" id="KW-1185">Reference proteome</keyword>
<protein>
    <submittedName>
        <fullName evidence="1">Uncharacterized protein</fullName>
    </submittedName>
</protein>
<gene>
    <name evidence="1" type="ORF">ACE1B6_24005</name>
</gene>
<reference evidence="1 2" key="1">
    <citation type="submission" date="2024-09" db="EMBL/GenBank/DDBJ databases">
        <title>Floridaenema gen nov. (Aerosakkonemataceae, Aerosakkonematales ord. nov., Cyanobacteria) from benthic tropical and subtropical fresh waters, with the description of four new species.</title>
        <authorList>
            <person name="Moretto J.A."/>
            <person name="Berthold D.E."/>
            <person name="Lefler F.W."/>
            <person name="Huang I.-S."/>
            <person name="Laughinghouse H. IV."/>
        </authorList>
    </citation>
    <scope>NUCLEOTIDE SEQUENCE [LARGE SCALE GENOMIC DNA]</scope>
    <source>
        <strain evidence="1 2">BLCC-F154</strain>
    </source>
</reference>
<sequence>MRMVILFLEMVCPYLTGHANWLTRVLPCFLGNFMKADLSQQWKNTDGLFPDPTEHKNRIME</sequence>
<comment type="caution">
    <text evidence="1">The sequence shown here is derived from an EMBL/GenBank/DDBJ whole genome shotgun (WGS) entry which is preliminary data.</text>
</comment>
<organism evidence="1 2">
    <name type="scientific">Floridaenema fluviatile BLCC-F154</name>
    <dbReference type="NCBI Taxonomy" id="3153640"/>
    <lineage>
        <taxon>Bacteria</taxon>
        <taxon>Bacillati</taxon>
        <taxon>Cyanobacteriota</taxon>
        <taxon>Cyanophyceae</taxon>
        <taxon>Oscillatoriophycideae</taxon>
        <taxon>Aerosakkonematales</taxon>
        <taxon>Aerosakkonemataceae</taxon>
        <taxon>Floridanema</taxon>
        <taxon>Floridanema fluviatile</taxon>
    </lineage>
</organism>
<evidence type="ECO:0000313" key="1">
    <source>
        <dbReference type="EMBL" id="MFB2938322.1"/>
    </source>
</evidence>
<name>A0ABV4YHS6_9CYAN</name>
<dbReference type="EMBL" id="JBHFNS010000087">
    <property type="protein sequence ID" value="MFB2938322.1"/>
    <property type="molecule type" value="Genomic_DNA"/>
</dbReference>